<dbReference type="EMBL" id="JMKI01000005">
    <property type="protein sequence ID" value="KEJ93242.1"/>
    <property type="molecule type" value="Genomic_DNA"/>
</dbReference>
<gene>
    <name evidence="4" type="ORF">EH55_10280</name>
</gene>
<dbReference type="Pfam" id="PF03807">
    <property type="entry name" value="F420_oxidored"/>
    <property type="match status" value="1"/>
</dbReference>
<dbReference type="PANTHER" id="PTHR11645:SF0">
    <property type="entry name" value="PYRROLINE-5-CARBOXYLATE REDUCTASE 3"/>
    <property type="match status" value="1"/>
</dbReference>
<dbReference type="Gene3D" id="3.40.50.720">
    <property type="entry name" value="NAD(P)-binding Rossmann-like Domain"/>
    <property type="match status" value="1"/>
</dbReference>
<name>A0A073J689_9BACT</name>
<evidence type="ECO:0000313" key="5">
    <source>
        <dbReference type="Proteomes" id="UP000027665"/>
    </source>
</evidence>
<keyword evidence="2" id="KW-0560">Oxidoreductase</keyword>
<proteinExistence type="inferred from homology"/>
<dbReference type="Proteomes" id="UP000027665">
    <property type="component" value="Unassembled WGS sequence"/>
</dbReference>
<dbReference type="GeneID" id="90982630"/>
<sequence length="284" mass="30059">MKETAMLSNIDPAAGLLDGKIIGVAGFGHLGSSVVSALLTRGFPRERLMISCGGSAKTLSRIREAGLEGRLAETPELLRRADVAVLAARPQQLTRFRGMKTGRDTSILSFMAGVSLETLRGRFSAPLYRVMCSGPETITEGCGVDVSFPAEAVSRAVLEAAGLKLFELSCESELDSFTVGICIPPILLNTGIEAEEKNSAMLKMARRYPVYRELSPWIDGIVASQAGKENAASLANVSTKGGVTEAMVEALKGGSSFYGAIEAGLARNIELRDEMKRQVGSAAA</sequence>
<dbReference type="SUPFAM" id="SSF51735">
    <property type="entry name" value="NAD(P)-binding Rossmann-fold domains"/>
    <property type="match status" value="1"/>
</dbReference>
<dbReference type="RefSeq" id="WP_037974303.1">
    <property type="nucleotide sequence ID" value="NZ_JMKI01000005.1"/>
</dbReference>
<accession>A0A073J689</accession>
<organism evidence="4 5">
    <name type="scientific">Synergistes jonesii</name>
    <dbReference type="NCBI Taxonomy" id="2754"/>
    <lineage>
        <taxon>Bacteria</taxon>
        <taxon>Thermotogati</taxon>
        <taxon>Synergistota</taxon>
        <taxon>Synergistia</taxon>
        <taxon>Synergistales</taxon>
        <taxon>Synergistaceae</taxon>
        <taxon>Synergistes</taxon>
    </lineage>
</organism>
<dbReference type="GO" id="GO:0004735">
    <property type="term" value="F:pyrroline-5-carboxylate reductase activity"/>
    <property type="evidence" value="ECO:0007669"/>
    <property type="project" value="TreeGrafter"/>
</dbReference>
<comment type="caution">
    <text evidence="4">The sequence shown here is derived from an EMBL/GenBank/DDBJ whole genome shotgun (WGS) entry which is preliminary data.</text>
</comment>
<dbReference type="eggNOG" id="COG0345">
    <property type="taxonomic scope" value="Bacteria"/>
</dbReference>
<evidence type="ECO:0000256" key="2">
    <source>
        <dbReference type="ARBA" id="ARBA00023002"/>
    </source>
</evidence>
<reference evidence="4 5" key="1">
    <citation type="submission" date="2014-04" db="EMBL/GenBank/DDBJ databases">
        <title>Draft Genome Sequence of Synergistes jonesii.</title>
        <authorList>
            <person name="Coil D.A."/>
            <person name="Eisen J.A."/>
            <person name="Holland-Moritz H.E."/>
        </authorList>
    </citation>
    <scope>NUCLEOTIDE SEQUENCE [LARGE SCALE GENOMIC DNA]</scope>
    <source>
        <strain evidence="4 5">78-1</strain>
    </source>
</reference>
<dbReference type="OrthoDB" id="9805754at2"/>
<feature type="domain" description="Pyrroline-5-carboxylate reductase catalytic N-terminal" evidence="3">
    <location>
        <begin position="22"/>
        <end position="97"/>
    </location>
</feature>
<dbReference type="AlphaFoldDB" id="A0A073J689"/>
<evidence type="ECO:0000256" key="1">
    <source>
        <dbReference type="ARBA" id="ARBA00005525"/>
    </source>
</evidence>
<dbReference type="InterPro" id="IPR036291">
    <property type="entry name" value="NAD(P)-bd_dom_sf"/>
</dbReference>
<dbReference type="PANTHER" id="PTHR11645">
    <property type="entry name" value="PYRROLINE-5-CARBOXYLATE REDUCTASE"/>
    <property type="match status" value="1"/>
</dbReference>
<dbReference type="STRING" id="2754.EH55_10280"/>
<comment type="similarity">
    <text evidence="1">Belongs to the pyrroline-5-carboxylate reductase family.</text>
</comment>
<dbReference type="InterPro" id="IPR028939">
    <property type="entry name" value="P5C_Rdtase_cat_N"/>
</dbReference>
<keyword evidence="5" id="KW-1185">Reference proteome</keyword>
<evidence type="ECO:0000259" key="3">
    <source>
        <dbReference type="Pfam" id="PF03807"/>
    </source>
</evidence>
<evidence type="ECO:0000313" key="4">
    <source>
        <dbReference type="EMBL" id="KEJ93242.1"/>
    </source>
</evidence>
<protein>
    <recommendedName>
        <fullName evidence="3">Pyrroline-5-carboxylate reductase catalytic N-terminal domain-containing protein</fullName>
    </recommendedName>
</protein>
<dbReference type="GO" id="GO:0055129">
    <property type="term" value="P:L-proline biosynthetic process"/>
    <property type="evidence" value="ECO:0007669"/>
    <property type="project" value="TreeGrafter"/>
</dbReference>